<dbReference type="PROSITE" id="PS51755">
    <property type="entry name" value="OMPR_PHOB"/>
    <property type="match status" value="1"/>
</dbReference>
<evidence type="ECO:0000259" key="9">
    <source>
        <dbReference type="PROSITE" id="PS51755"/>
    </source>
</evidence>
<organism evidence="10 11">
    <name type="scientific">Flavobacterium xinjiangense</name>
    <dbReference type="NCBI Taxonomy" id="178356"/>
    <lineage>
        <taxon>Bacteria</taxon>
        <taxon>Pseudomonadati</taxon>
        <taxon>Bacteroidota</taxon>
        <taxon>Flavobacteriia</taxon>
        <taxon>Flavobacteriales</taxon>
        <taxon>Flavobacteriaceae</taxon>
        <taxon>Flavobacterium</taxon>
    </lineage>
</organism>
<dbReference type="PANTHER" id="PTHR48111:SF1">
    <property type="entry name" value="TWO-COMPONENT RESPONSE REGULATOR ORR33"/>
    <property type="match status" value="1"/>
</dbReference>
<keyword evidence="11" id="KW-1185">Reference proteome</keyword>
<evidence type="ECO:0000256" key="2">
    <source>
        <dbReference type="ARBA" id="ARBA00023012"/>
    </source>
</evidence>
<dbReference type="PROSITE" id="PS50110">
    <property type="entry name" value="RESPONSE_REGULATORY"/>
    <property type="match status" value="1"/>
</dbReference>
<dbReference type="OrthoDB" id="9790442at2"/>
<dbReference type="InterPro" id="IPR011006">
    <property type="entry name" value="CheY-like_superfamily"/>
</dbReference>
<dbReference type="EMBL" id="FRCL01000001">
    <property type="protein sequence ID" value="SHL88796.1"/>
    <property type="molecule type" value="Genomic_DNA"/>
</dbReference>
<dbReference type="Gene3D" id="6.10.250.690">
    <property type="match status" value="1"/>
</dbReference>
<dbReference type="InterPro" id="IPR001867">
    <property type="entry name" value="OmpR/PhoB-type_DNA-bd"/>
</dbReference>
<feature type="modified residue" description="4-aspartylphosphate" evidence="6">
    <location>
        <position position="51"/>
    </location>
</feature>
<dbReference type="Pfam" id="PF00072">
    <property type="entry name" value="Response_reg"/>
    <property type="match status" value="1"/>
</dbReference>
<gene>
    <name evidence="10" type="ORF">SAMN05216269_101404</name>
</gene>
<dbReference type="SMART" id="SM00448">
    <property type="entry name" value="REC"/>
    <property type="match status" value="1"/>
</dbReference>
<protein>
    <submittedName>
        <fullName evidence="10">DNA-binding response regulator, OmpR family, contains REC and winged-helix (WHTH) domain</fullName>
    </submittedName>
</protein>
<reference evidence="11" key="1">
    <citation type="submission" date="2016-11" db="EMBL/GenBank/DDBJ databases">
        <authorList>
            <person name="Varghese N."/>
            <person name="Submissions S."/>
        </authorList>
    </citation>
    <scope>NUCLEOTIDE SEQUENCE [LARGE SCALE GENOMIC DNA]</scope>
    <source>
        <strain evidence="11">CGMCC 1.2749</strain>
    </source>
</reference>
<dbReference type="Gene3D" id="3.40.50.2300">
    <property type="match status" value="1"/>
</dbReference>
<accession>A0A1M7EAY4</accession>
<evidence type="ECO:0000256" key="4">
    <source>
        <dbReference type="ARBA" id="ARBA00023125"/>
    </source>
</evidence>
<dbReference type="GO" id="GO:0000976">
    <property type="term" value="F:transcription cis-regulatory region binding"/>
    <property type="evidence" value="ECO:0007669"/>
    <property type="project" value="TreeGrafter"/>
</dbReference>
<feature type="domain" description="Response regulatory" evidence="8">
    <location>
        <begin position="2"/>
        <end position="116"/>
    </location>
</feature>
<evidence type="ECO:0000256" key="1">
    <source>
        <dbReference type="ARBA" id="ARBA00022553"/>
    </source>
</evidence>
<name>A0A1M7EAY4_9FLAO</name>
<dbReference type="InterPro" id="IPR036388">
    <property type="entry name" value="WH-like_DNA-bd_sf"/>
</dbReference>
<evidence type="ECO:0000313" key="11">
    <source>
        <dbReference type="Proteomes" id="UP000184092"/>
    </source>
</evidence>
<dbReference type="InterPro" id="IPR001789">
    <property type="entry name" value="Sig_transdc_resp-reg_receiver"/>
</dbReference>
<keyword evidence="3" id="KW-0805">Transcription regulation</keyword>
<keyword evidence="1 6" id="KW-0597">Phosphoprotein</keyword>
<evidence type="ECO:0000256" key="3">
    <source>
        <dbReference type="ARBA" id="ARBA00023015"/>
    </source>
</evidence>
<feature type="domain" description="OmpR/PhoB-type" evidence="9">
    <location>
        <begin position="124"/>
        <end position="224"/>
    </location>
</feature>
<evidence type="ECO:0000256" key="5">
    <source>
        <dbReference type="ARBA" id="ARBA00023163"/>
    </source>
</evidence>
<proteinExistence type="predicted"/>
<sequence>MNILIVEDNPELAIELKDYLSISGYVCRISKNCEAALEEISSNDYDIMLLDLGLPDGSGFDVLKSVRKIQSKMAVVIITARGELDDRINGLQLGADDYLTKPFALTELGARLFAIIRRIHGFTVNDLDIHGFSLQLQDYKLHYGGIPIKLTKKEFDIFQYLVLNKNRVITRLQLTEHIWGDILEVNSDSNFIDVHVRNLRKKLDKHAVIEWFETVRSVGYRINA</sequence>
<dbReference type="InterPro" id="IPR039420">
    <property type="entry name" value="WalR-like"/>
</dbReference>
<dbReference type="AlphaFoldDB" id="A0A1M7EAY4"/>
<feature type="DNA-binding region" description="OmpR/PhoB-type" evidence="7">
    <location>
        <begin position="124"/>
        <end position="224"/>
    </location>
</feature>
<keyword evidence="5" id="KW-0804">Transcription</keyword>
<keyword evidence="2" id="KW-0902">Two-component regulatory system</keyword>
<dbReference type="GO" id="GO:0006355">
    <property type="term" value="P:regulation of DNA-templated transcription"/>
    <property type="evidence" value="ECO:0007669"/>
    <property type="project" value="InterPro"/>
</dbReference>
<evidence type="ECO:0000259" key="8">
    <source>
        <dbReference type="PROSITE" id="PS50110"/>
    </source>
</evidence>
<dbReference type="Proteomes" id="UP000184092">
    <property type="component" value="Unassembled WGS sequence"/>
</dbReference>
<dbReference type="PANTHER" id="PTHR48111">
    <property type="entry name" value="REGULATOR OF RPOS"/>
    <property type="match status" value="1"/>
</dbReference>
<evidence type="ECO:0000256" key="7">
    <source>
        <dbReference type="PROSITE-ProRule" id="PRU01091"/>
    </source>
</evidence>
<dbReference type="SMART" id="SM00862">
    <property type="entry name" value="Trans_reg_C"/>
    <property type="match status" value="1"/>
</dbReference>
<dbReference type="Gene3D" id="1.10.10.10">
    <property type="entry name" value="Winged helix-like DNA-binding domain superfamily/Winged helix DNA-binding domain"/>
    <property type="match status" value="1"/>
</dbReference>
<dbReference type="CDD" id="cd00383">
    <property type="entry name" value="trans_reg_C"/>
    <property type="match status" value="1"/>
</dbReference>
<dbReference type="CDD" id="cd17624">
    <property type="entry name" value="REC_OmpR_PmrA-like"/>
    <property type="match status" value="1"/>
</dbReference>
<keyword evidence="4 7" id="KW-0238">DNA-binding</keyword>
<evidence type="ECO:0000313" key="10">
    <source>
        <dbReference type="EMBL" id="SHL88796.1"/>
    </source>
</evidence>
<dbReference type="GO" id="GO:0005829">
    <property type="term" value="C:cytosol"/>
    <property type="evidence" value="ECO:0007669"/>
    <property type="project" value="TreeGrafter"/>
</dbReference>
<dbReference type="SUPFAM" id="SSF52172">
    <property type="entry name" value="CheY-like"/>
    <property type="match status" value="1"/>
</dbReference>
<dbReference type="GO" id="GO:0032993">
    <property type="term" value="C:protein-DNA complex"/>
    <property type="evidence" value="ECO:0007669"/>
    <property type="project" value="TreeGrafter"/>
</dbReference>
<dbReference type="Pfam" id="PF00486">
    <property type="entry name" value="Trans_reg_C"/>
    <property type="match status" value="1"/>
</dbReference>
<dbReference type="GO" id="GO:0000156">
    <property type="term" value="F:phosphorelay response regulator activity"/>
    <property type="evidence" value="ECO:0007669"/>
    <property type="project" value="TreeGrafter"/>
</dbReference>
<evidence type="ECO:0000256" key="6">
    <source>
        <dbReference type="PROSITE-ProRule" id="PRU00169"/>
    </source>
</evidence>
<dbReference type="STRING" id="178356.SAMN05216269_101404"/>